<accession>A0AAJ0HCE5</accession>
<reference evidence="1" key="1">
    <citation type="journal article" date="2023" name="Mol. Phylogenet. Evol.">
        <title>Genome-scale phylogeny and comparative genomics of the fungal order Sordariales.</title>
        <authorList>
            <person name="Hensen N."/>
            <person name="Bonometti L."/>
            <person name="Westerberg I."/>
            <person name="Brannstrom I.O."/>
            <person name="Guillou S."/>
            <person name="Cros-Aarteil S."/>
            <person name="Calhoun S."/>
            <person name="Haridas S."/>
            <person name="Kuo A."/>
            <person name="Mondo S."/>
            <person name="Pangilinan J."/>
            <person name="Riley R."/>
            <person name="LaButti K."/>
            <person name="Andreopoulos B."/>
            <person name="Lipzen A."/>
            <person name="Chen C."/>
            <person name="Yan M."/>
            <person name="Daum C."/>
            <person name="Ng V."/>
            <person name="Clum A."/>
            <person name="Steindorff A."/>
            <person name="Ohm R.A."/>
            <person name="Martin F."/>
            <person name="Silar P."/>
            <person name="Natvig D.O."/>
            <person name="Lalanne C."/>
            <person name="Gautier V."/>
            <person name="Ament-Velasquez S.L."/>
            <person name="Kruys A."/>
            <person name="Hutchinson M.I."/>
            <person name="Powell A.J."/>
            <person name="Barry K."/>
            <person name="Miller A.N."/>
            <person name="Grigoriev I.V."/>
            <person name="Debuchy R."/>
            <person name="Gladieux P."/>
            <person name="Hiltunen Thoren M."/>
            <person name="Johannesson H."/>
        </authorList>
    </citation>
    <scope>NUCLEOTIDE SEQUENCE</scope>
    <source>
        <strain evidence="1">CBS 955.72</strain>
    </source>
</reference>
<reference evidence="1" key="2">
    <citation type="submission" date="2023-06" db="EMBL/GenBank/DDBJ databases">
        <authorList>
            <consortium name="Lawrence Berkeley National Laboratory"/>
            <person name="Haridas S."/>
            <person name="Hensen N."/>
            <person name="Bonometti L."/>
            <person name="Westerberg I."/>
            <person name="Brannstrom I.O."/>
            <person name="Guillou S."/>
            <person name="Cros-Aarteil S."/>
            <person name="Calhoun S."/>
            <person name="Kuo A."/>
            <person name="Mondo S."/>
            <person name="Pangilinan J."/>
            <person name="Riley R."/>
            <person name="Labutti K."/>
            <person name="Andreopoulos B."/>
            <person name="Lipzen A."/>
            <person name="Chen C."/>
            <person name="Yanf M."/>
            <person name="Daum C."/>
            <person name="Ng V."/>
            <person name="Clum A."/>
            <person name="Steindorff A."/>
            <person name="Ohm R."/>
            <person name="Martin F."/>
            <person name="Silar P."/>
            <person name="Natvig D."/>
            <person name="Lalanne C."/>
            <person name="Gautier V."/>
            <person name="Ament-Velasquez S.L."/>
            <person name="Kruys A."/>
            <person name="Hutchinson M.I."/>
            <person name="Powell A.J."/>
            <person name="Barry K."/>
            <person name="Miller A.N."/>
            <person name="Grigoriev I.V."/>
            <person name="Debuchy R."/>
            <person name="Gladieux P."/>
            <person name="Thoren M.H."/>
            <person name="Johannesson H."/>
        </authorList>
    </citation>
    <scope>NUCLEOTIDE SEQUENCE</scope>
    <source>
        <strain evidence="1">CBS 955.72</strain>
    </source>
</reference>
<sequence length="245" mass="27330">MIDNLIIALSVADGVHRAEVDVMLDDQRVRTWKHVFSDQWNTNRPFQHPGNTGARRARESSVLVGKLKVDHPPSKKSPVVPAHRRAGAVVYMKPNLKWDENTVSFMLLDARGASIKSEHLVYGEGLTPEMARANSMVHFDKSEVRRICNYNEHLVTYWARLRLVADIRTFPARYGGAAANSGDASRPVFGPEALGMLPEDISELAVLRTCKDIMDAWSRMKMHAQVIAGPGGNKRFLTSQLADSD</sequence>
<dbReference type="EMBL" id="JAUIQD010000006">
    <property type="protein sequence ID" value="KAK3347032.1"/>
    <property type="molecule type" value="Genomic_DNA"/>
</dbReference>
<evidence type="ECO:0000313" key="2">
    <source>
        <dbReference type="Proteomes" id="UP001275084"/>
    </source>
</evidence>
<dbReference type="AlphaFoldDB" id="A0AAJ0HCE5"/>
<dbReference type="Proteomes" id="UP001275084">
    <property type="component" value="Unassembled WGS sequence"/>
</dbReference>
<keyword evidence="2" id="KW-1185">Reference proteome</keyword>
<protein>
    <submittedName>
        <fullName evidence="1">Uncharacterized protein</fullName>
    </submittedName>
</protein>
<organism evidence="1 2">
    <name type="scientific">Lasiosphaeria hispida</name>
    <dbReference type="NCBI Taxonomy" id="260671"/>
    <lineage>
        <taxon>Eukaryota</taxon>
        <taxon>Fungi</taxon>
        <taxon>Dikarya</taxon>
        <taxon>Ascomycota</taxon>
        <taxon>Pezizomycotina</taxon>
        <taxon>Sordariomycetes</taxon>
        <taxon>Sordariomycetidae</taxon>
        <taxon>Sordariales</taxon>
        <taxon>Lasiosphaeriaceae</taxon>
        <taxon>Lasiosphaeria</taxon>
    </lineage>
</organism>
<comment type="caution">
    <text evidence="1">The sequence shown here is derived from an EMBL/GenBank/DDBJ whole genome shotgun (WGS) entry which is preliminary data.</text>
</comment>
<proteinExistence type="predicted"/>
<name>A0AAJ0HCE5_9PEZI</name>
<evidence type="ECO:0000313" key="1">
    <source>
        <dbReference type="EMBL" id="KAK3347032.1"/>
    </source>
</evidence>
<gene>
    <name evidence="1" type="ORF">B0T25DRAFT_293264</name>
</gene>